<dbReference type="AlphaFoldDB" id="A0A835XQU0"/>
<dbReference type="Proteomes" id="UP000612055">
    <property type="component" value="Unassembled WGS sequence"/>
</dbReference>
<dbReference type="EMBL" id="JAEHOE010000090">
    <property type="protein sequence ID" value="KAG2487950.1"/>
    <property type="molecule type" value="Genomic_DNA"/>
</dbReference>
<accession>A0A835XQU0</accession>
<protein>
    <submittedName>
        <fullName evidence="2">Uncharacterized protein</fullName>
    </submittedName>
</protein>
<feature type="region of interest" description="Disordered" evidence="1">
    <location>
        <begin position="113"/>
        <end position="138"/>
    </location>
</feature>
<evidence type="ECO:0000256" key="1">
    <source>
        <dbReference type="SAM" id="MobiDB-lite"/>
    </source>
</evidence>
<organism evidence="2 3">
    <name type="scientific">Edaphochlamys debaryana</name>
    <dbReference type="NCBI Taxonomy" id="47281"/>
    <lineage>
        <taxon>Eukaryota</taxon>
        <taxon>Viridiplantae</taxon>
        <taxon>Chlorophyta</taxon>
        <taxon>core chlorophytes</taxon>
        <taxon>Chlorophyceae</taxon>
        <taxon>CS clade</taxon>
        <taxon>Chlamydomonadales</taxon>
        <taxon>Chlamydomonadales incertae sedis</taxon>
        <taxon>Edaphochlamys</taxon>
    </lineage>
</organism>
<keyword evidence="3" id="KW-1185">Reference proteome</keyword>
<name>A0A835XQU0_9CHLO</name>
<feature type="compositionally biased region" description="Low complexity" evidence="1">
    <location>
        <begin position="122"/>
        <end position="138"/>
    </location>
</feature>
<evidence type="ECO:0000313" key="3">
    <source>
        <dbReference type="Proteomes" id="UP000612055"/>
    </source>
</evidence>
<comment type="caution">
    <text evidence="2">The sequence shown here is derived from an EMBL/GenBank/DDBJ whole genome shotgun (WGS) entry which is preliminary data.</text>
</comment>
<proteinExistence type="predicted"/>
<sequence length="138" mass="16358">MAPNKAQREELDHYSWEEGLLSRDADIAWQKHYVVKVGHDLASAHWHLADRDTGHRQGFRVMMTMFYTLKSEKQAARRRQEVYAREYMAKMSEYGDWDRLDEFRKELQSRARARQDAKAEARQQAMQARMLVQQARGG</sequence>
<reference evidence="2" key="1">
    <citation type="journal article" date="2020" name="bioRxiv">
        <title>Comparative genomics of Chlamydomonas.</title>
        <authorList>
            <person name="Craig R.J."/>
            <person name="Hasan A.R."/>
            <person name="Ness R.W."/>
            <person name="Keightley P.D."/>
        </authorList>
    </citation>
    <scope>NUCLEOTIDE SEQUENCE</scope>
    <source>
        <strain evidence="2">CCAP 11/70</strain>
    </source>
</reference>
<gene>
    <name evidence="2" type="ORF">HYH03_013529</name>
</gene>
<evidence type="ECO:0000313" key="2">
    <source>
        <dbReference type="EMBL" id="KAG2487950.1"/>
    </source>
</evidence>